<dbReference type="EMBL" id="VUNR01000024">
    <property type="protein sequence ID" value="MSU09494.1"/>
    <property type="molecule type" value="Genomic_DNA"/>
</dbReference>
<name>A0A6I2UIU9_9FIRM</name>
<protein>
    <recommendedName>
        <fullName evidence="8">Homoserine O-acetyltransferase</fullName>
        <shortName evidence="8">HAT</shortName>
        <ecNumber evidence="8">2.3.1.31</ecNumber>
    </recommendedName>
    <alternativeName>
        <fullName evidence="8">Homoserine transacetylase</fullName>
        <shortName evidence="8">HTA</shortName>
    </alternativeName>
</protein>
<comment type="function">
    <text evidence="8">Transfers an acetyl group from acetyl-CoA to L-homoserine, forming acetyl-L-homoserine.</text>
</comment>
<gene>
    <name evidence="10" type="primary">metA</name>
    <name evidence="8" type="synonym">metAA</name>
    <name evidence="10" type="ORF">FYJ84_10930</name>
</gene>
<evidence type="ECO:0000313" key="11">
    <source>
        <dbReference type="Proteomes" id="UP000433181"/>
    </source>
</evidence>
<dbReference type="GeneID" id="96779441"/>
<keyword evidence="11" id="KW-1185">Reference proteome</keyword>
<dbReference type="PIRSF" id="PIRSF000450">
    <property type="entry name" value="H_ser_succinyltr"/>
    <property type="match status" value="1"/>
</dbReference>
<evidence type="ECO:0000256" key="7">
    <source>
        <dbReference type="ARBA" id="ARBA00049043"/>
    </source>
</evidence>
<feature type="active site" description="Acyl-thioester intermediate" evidence="8 9">
    <location>
        <position position="142"/>
    </location>
</feature>
<dbReference type="NCBIfam" id="TIGR01001">
    <property type="entry name" value="metA"/>
    <property type="match status" value="1"/>
</dbReference>
<keyword evidence="6 8" id="KW-0012">Acyltransferase</keyword>
<dbReference type="UniPathway" id="UPA00051">
    <property type="reaction ID" value="UER00074"/>
</dbReference>
<feature type="binding site" evidence="8">
    <location>
        <position position="163"/>
    </location>
    <ligand>
        <name>substrate</name>
    </ligand>
</feature>
<reference evidence="10 11" key="1">
    <citation type="submission" date="2019-08" db="EMBL/GenBank/DDBJ databases">
        <title>In-depth cultivation of the pig gut microbiome towards novel bacterial diversity and tailored functional studies.</title>
        <authorList>
            <person name="Wylensek D."/>
            <person name="Hitch T.C.A."/>
            <person name="Clavel T."/>
        </authorList>
    </citation>
    <scope>NUCLEOTIDE SEQUENCE [LARGE SCALE GENOMIC DNA]</scope>
    <source>
        <strain evidence="10 11">WCA-693-APC-5D-A</strain>
    </source>
</reference>
<accession>A0A6I2UIU9</accession>
<dbReference type="InterPro" id="IPR029062">
    <property type="entry name" value="Class_I_gatase-like"/>
</dbReference>
<evidence type="ECO:0000256" key="6">
    <source>
        <dbReference type="ARBA" id="ARBA00023315"/>
    </source>
</evidence>
<keyword evidence="3 8" id="KW-0028">Amino-acid biosynthesis</keyword>
<dbReference type="Proteomes" id="UP000433181">
    <property type="component" value="Unassembled WGS sequence"/>
</dbReference>
<feature type="binding site" evidence="8">
    <location>
        <position position="192"/>
    </location>
    <ligand>
        <name>substrate</name>
    </ligand>
</feature>
<dbReference type="EC" id="2.3.1.31" evidence="8"/>
<evidence type="ECO:0000256" key="9">
    <source>
        <dbReference type="PIRSR" id="PIRSR000450-1"/>
    </source>
</evidence>
<evidence type="ECO:0000256" key="2">
    <source>
        <dbReference type="ARBA" id="ARBA00022490"/>
    </source>
</evidence>
<keyword evidence="5 8" id="KW-0486">Methionine biosynthesis</keyword>
<comment type="subcellular location">
    <subcellularLocation>
        <location evidence="1 8">Cytoplasm</location>
    </subcellularLocation>
</comment>
<keyword evidence="2 8" id="KW-0963">Cytoplasm</keyword>
<feature type="active site" description="Proton acceptor" evidence="8">
    <location>
        <position position="236"/>
    </location>
</feature>
<feature type="binding site" evidence="8">
    <location>
        <position position="250"/>
    </location>
    <ligand>
        <name>substrate</name>
    </ligand>
</feature>
<evidence type="ECO:0000256" key="8">
    <source>
        <dbReference type="HAMAP-Rule" id="MF_00295"/>
    </source>
</evidence>
<dbReference type="SUPFAM" id="SSF52317">
    <property type="entry name" value="Class I glutamine amidotransferase-like"/>
    <property type="match status" value="1"/>
</dbReference>
<comment type="caution">
    <text evidence="8">Lacks conserved residue(s) required for the propagation of feature annotation.</text>
</comment>
<proteinExistence type="inferred from homology"/>
<dbReference type="InterPro" id="IPR033752">
    <property type="entry name" value="MetA_family"/>
</dbReference>
<dbReference type="Pfam" id="PF04204">
    <property type="entry name" value="HTS"/>
    <property type="match status" value="1"/>
</dbReference>
<feature type="active site" evidence="8">
    <location>
        <position position="238"/>
    </location>
</feature>
<dbReference type="HAMAP" id="MF_00295">
    <property type="entry name" value="MetA_acyltransf"/>
    <property type="match status" value="1"/>
</dbReference>
<evidence type="ECO:0000256" key="4">
    <source>
        <dbReference type="ARBA" id="ARBA00022679"/>
    </source>
</evidence>
<comment type="catalytic activity">
    <reaction evidence="7 8">
        <text>L-homoserine + acetyl-CoA = O-acetyl-L-homoserine + CoA</text>
        <dbReference type="Rhea" id="RHEA:13701"/>
        <dbReference type="ChEBI" id="CHEBI:57287"/>
        <dbReference type="ChEBI" id="CHEBI:57288"/>
        <dbReference type="ChEBI" id="CHEBI:57476"/>
        <dbReference type="ChEBI" id="CHEBI:57716"/>
        <dbReference type="EC" id="2.3.1.31"/>
    </reaction>
</comment>
<dbReference type="InterPro" id="IPR005697">
    <property type="entry name" value="HST_MetA"/>
</dbReference>
<dbReference type="AlphaFoldDB" id="A0A6I2UIU9"/>
<keyword evidence="4 8" id="KW-0808">Transferase</keyword>
<dbReference type="GO" id="GO:0019281">
    <property type="term" value="P:L-methionine biosynthetic process from homoserine via O-succinyl-L-homoserine and cystathionine"/>
    <property type="evidence" value="ECO:0007669"/>
    <property type="project" value="InterPro"/>
</dbReference>
<comment type="caution">
    <text evidence="10">The sequence shown here is derived from an EMBL/GenBank/DDBJ whole genome shotgun (WGS) entry which is preliminary data.</text>
</comment>
<evidence type="ECO:0000313" key="10">
    <source>
        <dbReference type="EMBL" id="MSU09494.1"/>
    </source>
</evidence>
<feature type="site" description="Important for substrate specificity" evidence="8">
    <location>
        <position position="192"/>
    </location>
</feature>
<dbReference type="GO" id="GO:0005737">
    <property type="term" value="C:cytoplasm"/>
    <property type="evidence" value="ECO:0007669"/>
    <property type="project" value="UniProtKB-SubCell"/>
</dbReference>
<dbReference type="Gene3D" id="3.40.50.880">
    <property type="match status" value="1"/>
</dbReference>
<dbReference type="PANTHER" id="PTHR20919:SF0">
    <property type="entry name" value="HOMOSERINE O-SUCCINYLTRANSFERASE"/>
    <property type="match status" value="1"/>
</dbReference>
<dbReference type="GO" id="GO:0004414">
    <property type="term" value="F:homoserine O-acetyltransferase activity"/>
    <property type="evidence" value="ECO:0007669"/>
    <property type="project" value="UniProtKB-EC"/>
</dbReference>
<evidence type="ECO:0000256" key="5">
    <source>
        <dbReference type="ARBA" id="ARBA00023167"/>
    </source>
</evidence>
<feature type="site" description="Important for acyl-CoA specificity" evidence="8">
    <location>
        <position position="111"/>
    </location>
</feature>
<organism evidence="10 11">
    <name type="scientific">Anaerovibrio slackiae</name>
    <dbReference type="NCBI Taxonomy" id="2652309"/>
    <lineage>
        <taxon>Bacteria</taxon>
        <taxon>Bacillati</taxon>
        <taxon>Bacillota</taxon>
        <taxon>Negativicutes</taxon>
        <taxon>Selenomonadales</taxon>
        <taxon>Selenomonadaceae</taxon>
        <taxon>Anaerovibrio</taxon>
    </lineage>
</organism>
<comment type="similarity">
    <text evidence="8">Belongs to the MetA family.</text>
</comment>
<dbReference type="FunFam" id="3.40.50.880:FF:000004">
    <property type="entry name" value="Homoserine O-succinyltransferase"/>
    <property type="match status" value="1"/>
</dbReference>
<dbReference type="CDD" id="cd03131">
    <property type="entry name" value="GATase1_HTS"/>
    <property type="match status" value="1"/>
</dbReference>
<comment type="pathway">
    <text evidence="8">Amino-acid biosynthesis; L-methionine biosynthesis via de novo pathway; O-acetyl-L-homoserine from L-homoserine: step 1/1.</text>
</comment>
<dbReference type="PANTHER" id="PTHR20919">
    <property type="entry name" value="HOMOSERINE O-SUCCINYLTRANSFERASE"/>
    <property type="match status" value="1"/>
</dbReference>
<evidence type="ECO:0000256" key="1">
    <source>
        <dbReference type="ARBA" id="ARBA00004496"/>
    </source>
</evidence>
<sequence>MPIKIPNDLPAAAILEKEHIFIMDSDRAYSQDIRPLRLLILNLMPVKQVTETQLLRLLGNTPLQVEVDFIYTESYVPTHTSQDYLTEFYGTFAEVRHKKYDGFIITGAPVEQMPFEDVAYWEEVSEIMEWSKSHVYSTFHICWGAQAGLYYHYGIPKYDVAPKIFGVYRHHLCQQNEPLFRGFDDEFYVPHSRHTEIRKEDIEKVDELTILAESDDEAGVYAIANLEQRQFFITGHAEYDPLSLKQEYDRDMAAGMPNVNVPKNYYPDDDPARLPVVRWRSVANLLFSNWLNYYVYQETPYELDSLCRYQDNI</sequence>
<dbReference type="GO" id="GO:0008899">
    <property type="term" value="F:homoserine O-succinyltransferase activity"/>
    <property type="evidence" value="ECO:0007669"/>
    <property type="project" value="UniProtKB-UniRule"/>
</dbReference>
<dbReference type="RefSeq" id="WP_154407665.1">
    <property type="nucleotide sequence ID" value="NZ_VUNR01000024.1"/>
</dbReference>
<evidence type="ECO:0000256" key="3">
    <source>
        <dbReference type="ARBA" id="ARBA00022605"/>
    </source>
</evidence>